<dbReference type="PANTHER" id="PTHR13166">
    <property type="entry name" value="PROTEIN C6ORF149"/>
    <property type="match status" value="1"/>
</dbReference>
<evidence type="ECO:0000256" key="1">
    <source>
        <dbReference type="ARBA" id="ARBA00009508"/>
    </source>
</evidence>
<sequence>MPPAPTVQQIQTLYSATVTASQRFASYNFHKYFLRRTDEVFKPVLASLAPPAGSAPSNPIDPSTLARFYEHQKTQLEILERASKVNRMYEGPNLNECSINNVLVTYDCGRFMTSSPSIIAYLFKYTALHNDDPIMHPFIALPFLTAGCLLYLLTCSASSCGFTITGQSSKGLSSRRDFATYTSARSIHYKRVNDINDVLGGYLSLNLWGWCLESTEQAVPIMCSSESMWFMHALIVHGHVVHYACSDPDCSEWRILRAQKPKIDTCWFESITLSAASIMCLVSWVVNRCLQANVSSKLPHYDVDAGFTSMIMGVSSILLAVTSLVSAAPCLYLLMRRQNQLLKYWINLEDYDEAVARQLSEEAEKGDSKKYDKYNKGRSTSTTRSQPRRGLLDRRLTNMMFGGGYDDRENKEGKGRRREKQPSQR</sequence>
<keyword evidence="3" id="KW-0472">Membrane</keyword>
<dbReference type="RefSeq" id="XP_064718529.1">
    <property type="nucleotide sequence ID" value="XM_064862457.1"/>
</dbReference>
<evidence type="ECO:0000313" key="5">
    <source>
        <dbReference type="Proteomes" id="UP001432216"/>
    </source>
</evidence>
<dbReference type="PANTHER" id="PTHR13166:SF7">
    <property type="entry name" value="LYR MOTIF-CONTAINING PROTEIN 4"/>
    <property type="match status" value="1"/>
</dbReference>
<keyword evidence="3" id="KW-0812">Transmembrane</keyword>
<protein>
    <submittedName>
        <fullName evidence="4">Uncharacterized protein</fullName>
    </submittedName>
</protein>
<gene>
    <name evidence="4" type="ORF">IAS62_000568</name>
</gene>
<accession>A0ABZ2AN19</accession>
<feature type="compositionally biased region" description="Basic and acidic residues" evidence="2">
    <location>
        <begin position="366"/>
        <end position="375"/>
    </location>
</feature>
<comment type="similarity">
    <text evidence="1">Belongs to the complex I LYR family.</text>
</comment>
<evidence type="ECO:0000256" key="3">
    <source>
        <dbReference type="SAM" id="Phobius"/>
    </source>
</evidence>
<keyword evidence="3" id="KW-1133">Transmembrane helix</keyword>
<feature type="transmembrane region" description="Helical" evidence="3">
    <location>
        <begin position="306"/>
        <end position="334"/>
    </location>
</feature>
<name>A0ABZ2AN19_9TREE</name>
<evidence type="ECO:0000313" key="4">
    <source>
        <dbReference type="EMBL" id="WVO19289.1"/>
    </source>
</evidence>
<feature type="transmembrane region" description="Helical" evidence="3">
    <location>
        <begin position="266"/>
        <end position="286"/>
    </location>
</feature>
<dbReference type="Proteomes" id="UP001432216">
    <property type="component" value="Chromosome 1"/>
</dbReference>
<dbReference type="EMBL" id="CP143806">
    <property type="protein sequence ID" value="WVO19289.1"/>
    <property type="molecule type" value="Genomic_DNA"/>
</dbReference>
<reference evidence="4 5" key="1">
    <citation type="submission" date="2024-01" db="EMBL/GenBank/DDBJ databases">
        <title>Comparative genomics of Cryptococcus and Kwoniella reveals pathogenesis evolution and contrasting modes of karyotype evolution via chromosome fusion or intercentromeric recombination.</title>
        <authorList>
            <person name="Coelho M.A."/>
            <person name="David-Palma M."/>
            <person name="Shea T."/>
            <person name="Bowers K."/>
            <person name="McGinley-Smith S."/>
            <person name="Mohammad A.W."/>
            <person name="Gnirke A."/>
            <person name="Yurkov A.M."/>
            <person name="Nowrousian M."/>
            <person name="Sun S."/>
            <person name="Cuomo C.A."/>
            <person name="Heitman J."/>
        </authorList>
    </citation>
    <scope>NUCLEOTIDE SEQUENCE [LARGE SCALE GENOMIC DNA]</scope>
    <source>
        <strain evidence="4 5">7685027</strain>
    </source>
</reference>
<dbReference type="CDD" id="cd20264">
    <property type="entry name" value="Complex1_LYR_LYRM4"/>
    <property type="match status" value="1"/>
</dbReference>
<keyword evidence="5" id="KW-1185">Reference proteome</keyword>
<feature type="region of interest" description="Disordered" evidence="2">
    <location>
        <begin position="366"/>
        <end position="425"/>
    </location>
</feature>
<dbReference type="InterPro" id="IPR051522">
    <property type="entry name" value="ISC_assembly_LYR"/>
</dbReference>
<organism evidence="4 5">
    <name type="scientific">Cryptococcus decagattii</name>
    <dbReference type="NCBI Taxonomy" id="1859122"/>
    <lineage>
        <taxon>Eukaryota</taxon>
        <taxon>Fungi</taxon>
        <taxon>Dikarya</taxon>
        <taxon>Basidiomycota</taxon>
        <taxon>Agaricomycotina</taxon>
        <taxon>Tremellomycetes</taxon>
        <taxon>Tremellales</taxon>
        <taxon>Cryptococcaceae</taxon>
        <taxon>Cryptococcus</taxon>
        <taxon>Cryptococcus gattii species complex</taxon>
    </lineage>
</organism>
<dbReference type="GeneID" id="89987344"/>
<evidence type="ECO:0000256" key="2">
    <source>
        <dbReference type="SAM" id="MobiDB-lite"/>
    </source>
</evidence>
<feature type="compositionally biased region" description="Low complexity" evidence="2">
    <location>
        <begin position="378"/>
        <end position="389"/>
    </location>
</feature>
<proteinExistence type="inferred from homology"/>
<dbReference type="InterPro" id="IPR045297">
    <property type="entry name" value="Complex1_LYR_LYRM4"/>
</dbReference>